<dbReference type="GO" id="GO:0004488">
    <property type="term" value="F:methylenetetrahydrofolate dehydrogenase (NADP+) activity"/>
    <property type="evidence" value="ECO:0007669"/>
    <property type="project" value="InterPro"/>
</dbReference>
<dbReference type="InterPro" id="IPR046346">
    <property type="entry name" value="Aminoacid_DH-like_N_sf"/>
</dbReference>
<dbReference type="STRING" id="2020962.A0A2N1JFI7"/>
<evidence type="ECO:0008006" key="5">
    <source>
        <dbReference type="Google" id="ProtNLM"/>
    </source>
</evidence>
<dbReference type="GO" id="GO:0004487">
    <property type="term" value="F:methylenetetrahydrofolate dehydrogenase (NAD+) activity"/>
    <property type="evidence" value="ECO:0007669"/>
    <property type="project" value="TreeGrafter"/>
</dbReference>
<reference evidence="3 4" key="1">
    <citation type="submission" date="2017-10" db="EMBL/GenBank/DDBJ databases">
        <title>A novel species of cold-tolerant Malassezia isolated from bats.</title>
        <authorList>
            <person name="Lorch J.M."/>
            <person name="Palmer J.M."/>
            <person name="Vanderwolf K.J."/>
            <person name="Schmidt K.Z."/>
            <person name="Verant M.L."/>
            <person name="Weller T.J."/>
            <person name="Blehert D.S."/>
        </authorList>
    </citation>
    <scope>NUCLEOTIDE SEQUENCE [LARGE SCALE GENOMIC DNA]</scope>
    <source>
        <strain evidence="3 4">NWHC:44797-103</strain>
    </source>
</reference>
<dbReference type="EMBL" id="KZ454987">
    <property type="protein sequence ID" value="PKI85334.1"/>
    <property type="molecule type" value="Genomic_DNA"/>
</dbReference>
<dbReference type="SUPFAM" id="SSF53223">
    <property type="entry name" value="Aminoacid dehydrogenase-like, N-terminal domain"/>
    <property type="match status" value="1"/>
</dbReference>
<dbReference type="InterPro" id="IPR036291">
    <property type="entry name" value="NAD(P)-bd_dom_sf"/>
</dbReference>
<dbReference type="OrthoDB" id="41403at2759"/>
<protein>
    <recommendedName>
        <fullName evidence="5">Mtd1p</fullName>
    </recommendedName>
</protein>
<name>A0A2N1JFI7_9BASI</name>
<dbReference type="GO" id="GO:0005829">
    <property type="term" value="C:cytosol"/>
    <property type="evidence" value="ECO:0007669"/>
    <property type="project" value="TreeGrafter"/>
</dbReference>
<evidence type="ECO:0000313" key="4">
    <source>
        <dbReference type="Proteomes" id="UP000232875"/>
    </source>
</evidence>
<dbReference type="Gene3D" id="3.40.50.10860">
    <property type="entry name" value="Leucine Dehydrogenase, chain A, domain 1"/>
    <property type="match status" value="1"/>
</dbReference>
<proteinExistence type="predicted"/>
<dbReference type="InterPro" id="IPR020630">
    <property type="entry name" value="THF_DH/CycHdrlase_cat_dom"/>
</dbReference>
<evidence type="ECO:0000313" key="3">
    <source>
        <dbReference type="EMBL" id="PKI85334.1"/>
    </source>
</evidence>
<dbReference type="InterPro" id="IPR020631">
    <property type="entry name" value="THF_DH/CycHdrlase_NAD-bd_dom"/>
</dbReference>
<feature type="domain" description="Tetrahydrofolate dehydrogenase/cyclohydrolase NAD(P)-binding" evidence="2">
    <location>
        <begin position="205"/>
        <end position="266"/>
    </location>
</feature>
<dbReference type="PANTHER" id="PTHR48099">
    <property type="entry name" value="C-1-TETRAHYDROFOLATE SYNTHASE, CYTOPLASMIC-RELATED"/>
    <property type="match status" value="1"/>
</dbReference>
<dbReference type="FunFam" id="3.40.50.10860:FF:000012">
    <property type="entry name" value="Methylenetetrahydrofolate dehydrogenase [NAD(+)]"/>
    <property type="match status" value="1"/>
</dbReference>
<feature type="domain" description="Tetrahydrofolate dehydrogenase/cyclohydrolase catalytic" evidence="1">
    <location>
        <begin position="16"/>
        <end position="150"/>
    </location>
</feature>
<accession>A0A2N1JFI7</accession>
<keyword evidence="4" id="KW-1185">Reference proteome</keyword>
<dbReference type="AlphaFoldDB" id="A0A2N1JFI7"/>
<evidence type="ECO:0000259" key="1">
    <source>
        <dbReference type="Pfam" id="PF00763"/>
    </source>
</evidence>
<dbReference type="Pfam" id="PF00763">
    <property type="entry name" value="THF_DHG_CYH"/>
    <property type="match status" value="1"/>
</dbReference>
<dbReference type="GO" id="GO:0009113">
    <property type="term" value="P:purine nucleobase biosynthetic process"/>
    <property type="evidence" value="ECO:0007669"/>
    <property type="project" value="TreeGrafter"/>
</dbReference>
<dbReference type="Gene3D" id="3.40.50.720">
    <property type="entry name" value="NAD(P)-binding Rossmann-like Domain"/>
    <property type="match status" value="1"/>
</dbReference>
<dbReference type="SUPFAM" id="SSF51735">
    <property type="entry name" value="NAD(P)-binding Rossmann-fold domains"/>
    <property type="match status" value="1"/>
</dbReference>
<organism evidence="3 4">
    <name type="scientific">Malassezia vespertilionis</name>
    <dbReference type="NCBI Taxonomy" id="2020962"/>
    <lineage>
        <taxon>Eukaryota</taxon>
        <taxon>Fungi</taxon>
        <taxon>Dikarya</taxon>
        <taxon>Basidiomycota</taxon>
        <taxon>Ustilaginomycotina</taxon>
        <taxon>Malasseziomycetes</taxon>
        <taxon>Malasseziales</taxon>
        <taxon>Malasseziaceae</taxon>
        <taxon>Malassezia</taxon>
    </lineage>
</organism>
<dbReference type="FunFam" id="3.40.50.720:FF:000401">
    <property type="entry name" value="Related to MTD1-methylenetetrahydrofolate dehydrogenase (NAD+)"/>
    <property type="match status" value="1"/>
</dbReference>
<dbReference type="Pfam" id="PF02882">
    <property type="entry name" value="THF_DHG_CYH_C"/>
    <property type="match status" value="1"/>
</dbReference>
<sequence>MAAAAPSKPEYPGKLLNAAAIAKPFQESIKADIRHRVDKNLPVPKLVGILAKPSSPSIAYAEWTRKACEDVGIKFTIWKTWDDSQDVEKFQTEDNSESLTNFGLEADVEDLILAANRDSSIDGIMVYYPIFCGRQDTYLQQIVDPRKDVEGLNFYYCWNMYHNVRWIKPSQMGSAPGATSEGDLRSQDVAANETVPAGFAKSILPCTPLAVVKCLEAAGLYDTHLPYGDRLQGKNITVINRSEVVGRPLAALLANDGARVFSVDIDSIVEFSKRPDDEGKQGLGFSKSKVVVEAHKQNTSARLRSAHLVSPCTYKDAESCVRVSDVVIGGVPSASYKVPTAWIKEGATCVNFSSEKNFESNVRSRAAQYLPAIGKMTVAMLQRNLLVRIPIF</sequence>
<evidence type="ECO:0000259" key="2">
    <source>
        <dbReference type="Pfam" id="PF02882"/>
    </source>
</evidence>
<dbReference type="Proteomes" id="UP000232875">
    <property type="component" value="Unassembled WGS sequence"/>
</dbReference>
<dbReference type="PANTHER" id="PTHR48099:SF3">
    <property type="entry name" value="METHYLENETETRAHYDROFOLATE DEHYDROGENASE [NAD(+)]"/>
    <property type="match status" value="1"/>
</dbReference>
<gene>
    <name evidence="3" type="ORF">MVES_000227</name>
</gene>